<evidence type="ECO:0000256" key="3">
    <source>
        <dbReference type="ARBA" id="ARBA00022748"/>
    </source>
</evidence>
<feature type="transmembrane region" description="Helical" evidence="6">
    <location>
        <begin position="77"/>
        <end position="99"/>
    </location>
</feature>
<feature type="transmembrane region" description="Helical" evidence="6">
    <location>
        <begin position="835"/>
        <end position="853"/>
    </location>
</feature>
<dbReference type="InterPro" id="IPR007816">
    <property type="entry name" value="ResB-like_domain"/>
</dbReference>
<dbReference type="PANTHER" id="PTHR30071:SF1">
    <property type="entry name" value="CYTOCHROME B_B6 PROTEIN-RELATED"/>
    <property type="match status" value="1"/>
</dbReference>
<proteinExistence type="predicted"/>
<feature type="domain" description="ResB-like" evidence="8">
    <location>
        <begin position="345"/>
        <end position="425"/>
    </location>
</feature>
<dbReference type="InterPro" id="IPR002541">
    <property type="entry name" value="Cyt_c_assembly"/>
</dbReference>
<evidence type="ECO:0000313" key="10">
    <source>
        <dbReference type="Proteomes" id="UP000029554"/>
    </source>
</evidence>
<feature type="transmembrane region" description="Helical" evidence="6">
    <location>
        <begin position="749"/>
        <end position="766"/>
    </location>
</feature>
<keyword evidence="2 6" id="KW-0812">Transmembrane</keyword>
<dbReference type="GO" id="GO:0020037">
    <property type="term" value="F:heme binding"/>
    <property type="evidence" value="ECO:0007669"/>
    <property type="project" value="InterPro"/>
</dbReference>
<keyword evidence="4 6" id="KW-1133">Transmembrane helix</keyword>
<dbReference type="EMBL" id="JRHH01000006">
    <property type="protein sequence ID" value="KGD66944.1"/>
    <property type="molecule type" value="Genomic_DNA"/>
</dbReference>
<protein>
    <submittedName>
        <fullName evidence="9">Cytochrome C biogenesis protein</fullName>
    </submittedName>
</protein>
<dbReference type="PANTHER" id="PTHR30071">
    <property type="entry name" value="HEME EXPORTER PROTEIN C"/>
    <property type="match status" value="1"/>
</dbReference>
<feature type="transmembrane region" description="Helical" evidence="6">
    <location>
        <begin position="778"/>
        <end position="800"/>
    </location>
</feature>
<keyword evidence="5 6" id="KW-0472">Membrane</keyword>
<comment type="caution">
    <text evidence="9">The sequence shown here is derived from an EMBL/GenBank/DDBJ whole genome shotgun (WGS) entry which is preliminary data.</text>
</comment>
<dbReference type="Pfam" id="PF01578">
    <property type="entry name" value="Cytochrom_C_asm"/>
    <property type="match status" value="1"/>
</dbReference>
<dbReference type="STRING" id="1453498.LG45_16105"/>
<feature type="transmembrane region" description="Helical" evidence="6">
    <location>
        <begin position="812"/>
        <end position="828"/>
    </location>
</feature>
<sequence length="1048" mass="120710">MIRKLVSVFSSNYLMALLFVIFAGSMAAGTFIENSYNTNTARIIIYNSWWFELILLLFTINFVCNIGKYKLFRKDKLVILGLHFAFIFIITGAFITRYFGYEGIVSLKEGESKQEILSDKAYLTAEIETKGSQKRTVISRALLLSQKTDCNNDFAIHANHQNKPVDIIYSRFIMNAKQVFKQDKNGNRYLKIVTVNENVRVDHFIKDGEILKTPNVTFTYNRPMINAINFTSEIDGRLFIKVPINGSFLEMSSGNSGNVIANDKSLLHVKSLYNFNNIQFVVPFFPKNGVLDVNSDFKYDNKGENDALELKIKVGNISKDLVLFGKEKKKGVPEIVLIDDLRLKLSYGSKEYKLPFKIRLDDFIAEKYPGTLNSYSSFESRVSVLDENKETKERIYMNHVLDYDGYRFFQASYHPDEKGTILAVNHDNLGTNVTYLGYALLYLSLILLLFDKKSRFGIVQKKLKNYSKKGFVSILLFFSLFSLSSFGQEMNHSEKSVIKFRLDSIIDFYAVPVKHAKLFSKLVVQDEVGRMKPLNTYSSELLRKISKNDYYNGLNSDQVLISIMQRPKVWYNVPLIYLKKDNDSLRKLIGLKADEKYAALADFFDRDGKYKLANQAKDSYRSLLPNQYEKDFIETDKRVNIFYNIITGRVLKIFPIPNDLNNKWISASETEHSGVEGKDLLYVKNILPLYFTSLVTSFDKDNYSKSDSLLLSIERYQIKFGSKVRPSKDKISAELLYNKYDVFKELFKWYMYAGVLMLVLSLLNIFKPRKFFRTCLRIMHYLVLALFTLQSLGLICRWYISGHAPWSDAYETIIYISWATMLFGLILGRKSSLTVASTAFVASMILMVAHWNWLDPSIANLQPVLNSYWLMIHVAIIVASYGPFTLAMILGLVSMIMMCFLNESNKKLLSDAITKVLLITEMSLTVGLIMLTIGNFLGGQWANESWGRYWAWDPKETWALISIMIYAFVLHMRLVPILRGKWILALFSVLSYYSILMTYFGVNFYLSGLHSYAKGDKVITPIYIYYSLAILFVLAILSFYKQKTFLKS</sequence>
<evidence type="ECO:0000256" key="4">
    <source>
        <dbReference type="ARBA" id="ARBA00022989"/>
    </source>
</evidence>
<feature type="transmembrane region" description="Helical" evidence="6">
    <location>
        <begin position="913"/>
        <end position="937"/>
    </location>
</feature>
<dbReference type="Proteomes" id="UP000029554">
    <property type="component" value="Unassembled WGS sequence"/>
</dbReference>
<feature type="transmembrane region" description="Helical" evidence="6">
    <location>
        <begin position="44"/>
        <end position="65"/>
    </location>
</feature>
<dbReference type="OrthoDB" id="9814290at2"/>
<evidence type="ECO:0000256" key="1">
    <source>
        <dbReference type="ARBA" id="ARBA00004141"/>
    </source>
</evidence>
<dbReference type="InterPro" id="IPR045062">
    <property type="entry name" value="Cyt_c_biogenesis_CcsA/CcmC"/>
</dbReference>
<name>A0A095SRF5_9FLAO</name>
<keyword evidence="10" id="KW-1185">Reference proteome</keyword>
<feature type="transmembrane region" description="Helical" evidence="6">
    <location>
        <begin position="868"/>
        <end position="901"/>
    </location>
</feature>
<evidence type="ECO:0000259" key="8">
    <source>
        <dbReference type="Pfam" id="PF05140"/>
    </source>
</evidence>
<evidence type="ECO:0000256" key="6">
    <source>
        <dbReference type="SAM" id="Phobius"/>
    </source>
</evidence>
<feature type="transmembrane region" description="Helical" evidence="6">
    <location>
        <begin position="982"/>
        <end position="1002"/>
    </location>
</feature>
<dbReference type="RefSeq" id="WP_035128986.1">
    <property type="nucleotide sequence ID" value="NZ_JRHH01000006.1"/>
</dbReference>
<evidence type="ECO:0000256" key="2">
    <source>
        <dbReference type="ARBA" id="ARBA00022692"/>
    </source>
</evidence>
<accession>A0A095SRF5</accession>
<gene>
    <name evidence="9" type="ORF">LG45_16105</name>
</gene>
<dbReference type="eggNOG" id="COG0755">
    <property type="taxonomic scope" value="Bacteria"/>
</dbReference>
<dbReference type="AlphaFoldDB" id="A0A095SRF5"/>
<evidence type="ECO:0000256" key="5">
    <source>
        <dbReference type="ARBA" id="ARBA00023136"/>
    </source>
</evidence>
<dbReference type="GO" id="GO:0005886">
    <property type="term" value="C:plasma membrane"/>
    <property type="evidence" value="ECO:0007669"/>
    <property type="project" value="TreeGrafter"/>
</dbReference>
<organism evidence="9 10">
    <name type="scientific">Flavobacterium aquatile LMG 4008 = ATCC 11947</name>
    <dbReference type="NCBI Taxonomy" id="1453498"/>
    <lineage>
        <taxon>Bacteria</taxon>
        <taxon>Pseudomonadati</taxon>
        <taxon>Bacteroidota</taxon>
        <taxon>Flavobacteriia</taxon>
        <taxon>Flavobacteriales</taxon>
        <taxon>Flavobacteriaceae</taxon>
        <taxon>Flavobacterium</taxon>
    </lineage>
</organism>
<feature type="transmembrane region" description="Helical" evidence="6">
    <location>
        <begin position="12"/>
        <end position="32"/>
    </location>
</feature>
<feature type="transmembrane region" description="Helical" evidence="6">
    <location>
        <begin position="957"/>
        <end position="975"/>
    </location>
</feature>
<reference evidence="9 10" key="1">
    <citation type="submission" date="2014-09" db="EMBL/GenBank/DDBJ databases">
        <title>Whole Genome Shotgun of Flavobacterium aquatile LMG 4008.</title>
        <authorList>
            <person name="Gale A.N."/>
            <person name="Pipes S.E."/>
            <person name="Newman J.D."/>
        </authorList>
    </citation>
    <scope>NUCLEOTIDE SEQUENCE [LARGE SCALE GENOMIC DNA]</scope>
    <source>
        <strain evidence="9 10">LMG 4008</strain>
    </source>
</reference>
<dbReference type="Pfam" id="PF05140">
    <property type="entry name" value="ResB"/>
    <property type="match status" value="1"/>
</dbReference>
<feature type="transmembrane region" description="Helical" evidence="6">
    <location>
        <begin position="1022"/>
        <end position="1040"/>
    </location>
</feature>
<feature type="domain" description="Cytochrome c assembly protein" evidence="7">
    <location>
        <begin position="806"/>
        <end position="1010"/>
    </location>
</feature>
<feature type="transmembrane region" description="Helical" evidence="6">
    <location>
        <begin position="470"/>
        <end position="487"/>
    </location>
</feature>
<evidence type="ECO:0000313" key="9">
    <source>
        <dbReference type="EMBL" id="KGD66944.1"/>
    </source>
</evidence>
<keyword evidence="3" id="KW-0201">Cytochrome c-type biogenesis</keyword>
<evidence type="ECO:0000259" key="7">
    <source>
        <dbReference type="Pfam" id="PF01578"/>
    </source>
</evidence>
<comment type="subcellular location">
    <subcellularLocation>
        <location evidence="1">Membrane</location>
        <topology evidence="1">Multi-pass membrane protein</topology>
    </subcellularLocation>
</comment>
<dbReference type="GO" id="GO:0017004">
    <property type="term" value="P:cytochrome complex assembly"/>
    <property type="evidence" value="ECO:0007669"/>
    <property type="project" value="UniProtKB-KW"/>
</dbReference>
<feature type="transmembrane region" description="Helical" evidence="6">
    <location>
        <begin position="433"/>
        <end position="450"/>
    </location>
</feature>